<protein>
    <submittedName>
        <fullName evidence="2">Uncharacterized protein</fullName>
    </submittedName>
</protein>
<feature type="region of interest" description="Disordered" evidence="1">
    <location>
        <begin position="17"/>
        <end position="43"/>
    </location>
</feature>
<sequence>MEREELRFWLSLTAGVASGTAESNTSGGAQPSAASEDEEGGMAPSLVQELVMQYEARERMAQGNAHGAQQARSSSSVGIEPISEQCVSVHARNPLCGDEGTGCAESSVSDGAQQECASTGSEARWERSSNEEASCAWEHPQVGEVMEFHTPWGLVTVVPGVDEVCVYSHVSACESSSVREEGDPG</sequence>
<reference evidence="2" key="1">
    <citation type="journal article" date="2020" name="bioRxiv">
        <title>Comparative genomics of Chlamydomonas.</title>
        <authorList>
            <person name="Craig R.J."/>
            <person name="Hasan A.R."/>
            <person name="Ness R.W."/>
            <person name="Keightley P.D."/>
        </authorList>
    </citation>
    <scope>NUCLEOTIDE SEQUENCE</scope>
    <source>
        <strain evidence="2">SAG 7.73</strain>
    </source>
</reference>
<name>A0A835SUR0_CHLIN</name>
<organism evidence="2 3">
    <name type="scientific">Chlamydomonas incerta</name>
    <dbReference type="NCBI Taxonomy" id="51695"/>
    <lineage>
        <taxon>Eukaryota</taxon>
        <taxon>Viridiplantae</taxon>
        <taxon>Chlorophyta</taxon>
        <taxon>core chlorophytes</taxon>
        <taxon>Chlorophyceae</taxon>
        <taxon>CS clade</taxon>
        <taxon>Chlamydomonadales</taxon>
        <taxon>Chlamydomonadaceae</taxon>
        <taxon>Chlamydomonas</taxon>
    </lineage>
</organism>
<keyword evidence="3" id="KW-1185">Reference proteome</keyword>
<dbReference type="EMBL" id="JAEHOC010000042">
    <property type="protein sequence ID" value="KAG2427155.1"/>
    <property type="molecule type" value="Genomic_DNA"/>
</dbReference>
<gene>
    <name evidence="2" type="ORF">HXX76_010877</name>
</gene>
<evidence type="ECO:0000256" key="1">
    <source>
        <dbReference type="SAM" id="MobiDB-lite"/>
    </source>
</evidence>
<dbReference type="AlphaFoldDB" id="A0A835SUR0"/>
<accession>A0A835SUR0</accession>
<feature type="compositionally biased region" description="Polar residues" evidence="1">
    <location>
        <begin position="20"/>
        <end position="33"/>
    </location>
</feature>
<proteinExistence type="predicted"/>
<dbReference type="Proteomes" id="UP000650467">
    <property type="component" value="Unassembled WGS sequence"/>
</dbReference>
<evidence type="ECO:0000313" key="3">
    <source>
        <dbReference type="Proteomes" id="UP000650467"/>
    </source>
</evidence>
<evidence type="ECO:0000313" key="2">
    <source>
        <dbReference type="EMBL" id="KAG2427155.1"/>
    </source>
</evidence>
<comment type="caution">
    <text evidence="2">The sequence shown here is derived from an EMBL/GenBank/DDBJ whole genome shotgun (WGS) entry which is preliminary data.</text>
</comment>